<dbReference type="InterPro" id="IPR004449">
    <property type="entry name" value="SixA"/>
</dbReference>
<dbReference type="InterPro" id="IPR013078">
    <property type="entry name" value="His_Pase_superF_clade-1"/>
</dbReference>
<comment type="similarity">
    <text evidence="1">Belongs to the phosphoglycerate mutase family. BPG-dependent PGAM subfamily.</text>
</comment>
<dbReference type="Gene3D" id="3.40.50.1240">
    <property type="entry name" value="Phosphoglycerate mutase-like"/>
    <property type="match status" value="1"/>
</dbReference>
<dbReference type="CDD" id="cd07067">
    <property type="entry name" value="HP_PGM_like"/>
    <property type="match status" value="1"/>
</dbReference>
<dbReference type="NCBIfam" id="TIGR00249">
    <property type="entry name" value="sixA"/>
    <property type="match status" value="1"/>
</dbReference>
<name>A0ABP3WJ52_9GAMM</name>
<dbReference type="SMART" id="SM00855">
    <property type="entry name" value="PGAM"/>
    <property type="match status" value="1"/>
</dbReference>
<evidence type="ECO:0000256" key="3">
    <source>
        <dbReference type="ARBA" id="ARBA00022432"/>
    </source>
</evidence>
<dbReference type="InterPro" id="IPR005952">
    <property type="entry name" value="Phosphogly_mut1"/>
</dbReference>
<gene>
    <name evidence="6" type="primary">sixA</name>
    <name evidence="6" type="ORF">GCM10009111_28730</name>
</gene>
<evidence type="ECO:0000313" key="7">
    <source>
        <dbReference type="Proteomes" id="UP001500021"/>
    </source>
</evidence>
<dbReference type="EC" id="5.4.2.11" evidence="2"/>
<keyword evidence="7" id="KW-1185">Reference proteome</keyword>
<dbReference type="Proteomes" id="UP001500021">
    <property type="component" value="Unassembled WGS sequence"/>
</dbReference>
<proteinExistence type="inferred from homology"/>
<accession>A0ABP3WJ52</accession>
<dbReference type="PANTHER" id="PTHR11931">
    <property type="entry name" value="PHOSPHOGLYCERATE MUTASE"/>
    <property type="match status" value="1"/>
</dbReference>
<keyword evidence="5" id="KW-0413">Isomerase</keyword>
<dbReference type="Pfam" id="PF00300">
    <property type="entry name" value="His_Phos_1"/>
    <property type="match status" value="1"/>
</dbReference>
<dbReference type="InterPro" id="IPR029033">
    <property type="entry name" value="His_PPase_superfam"/>
</dbReference>
<evidence type="ECO:0000256" key="1">
    <source>
        <dbReference type="ARBA" id="ARBA00006717"/>
    </source>
</evidence>
<evidence type="ECO:0000256" key="2">
    <source>
        <dbReference type="ARBA" id="ARBA00012028"/>
    </source>
</evidence>
<dbReference type="SUPFAM" id="SSF53254">
    <property type="entry name" value="Phosphoglycerate mutase-like"/>
    <property type="match status" value="1"/>
</dbReference>
<protein>
    <recommendedName>
        <fullName evidence="2">phosphoglycerate mutase (2,3-diphosphoglycerate-dependent)</fullName>
        <ecNumber evidence="2">5.4.2.11</ecNumber>
    </recommendedName>
</protein>
<dbReference type="EMBL" id="BAAAFA010000010">
    <property type="protein sequence ID" value="GAA0821561.1"/>
    <property type="molecule type" value="Genomic_DNA"/>
</dbReference>
<evidence type="ECO:0000256" key="4">
    <source>
        <dbReference type="ARBA" id="ARBA00023152"/>
    </source>
</evidence>
<evidence type="ECO:0000313" key="6">
    <source>
        <dbReference type="EMBL" id="GAA0821561.1"/>
    </source>
</evidence>
<keyword evidence="4" id="KW-0324">Glycolysis</keyword>
<reference evidence="7" key="1">
    <citation type="journal article" date="2019" name="Int. J. Syst. Evol. Microbiol.">
        <title>The Global Catalogue of Microorganisms (GCM) 10K type strain sequencing project: providing services to taxonomists for standard genome sequencing and annotation.</title>
        <authorList>
            <consortium name="The Broad Institute Genomics Platform"/>
            <consortium name="The Broad Institute Genome Sequencing Center for Infectious Disease"/>
            <person name="Wu L."/>
            <person name="Ma J."/>
        </authorList>
    </citation>
    <scope>NUCLEOTIDE SEQUENCE [LARGE SCALE GENOMIC DNA]</scope>
    <source>
        <strain evidence="7">JCM 15608</strain>
    </source>
</reference>
<dbReference type="RefSeq" id="WP_343818349.1">
    <property type="nucleotide sequence ID" value="NZ_BAAAFA010000010.1"/>
</dbReference>
<comment type="caution">
    <text evidence="6">The sequence shown here is derived from an EMBL/GenBank/DDBJ whole genome shotgun (WGS) entry which is preliminary data.</text>
</comment>
<organism evidence="6 7">
    <name type="scientific">Colwellia asteriadis</name>
    <dbReference type="NCBI Taxonomy" id="517723"/>
    <lineage>
        <taxon>Bacteria</taxon>
        <taxon>Pseudomonadati</taxon>
        <taxon>Pseudomonadota</taxon>
        <taxon>Gammaproteobacteria</taxon>
        <taxon>Alteromonadales</taxon>
        <taxon>Colwelliaceae</taxon>
        <taxon>Colwellia</taxon>
    </lineage>
</organism>
<evidence type="ECO:0000256" key="5">
    <source>
        <dbReference type="ARBA" id="ARBA00023235"/>
    </source>
</evidence>
<keyword evidence="3" id="KW-0312">Gluconeogenesis</keyword>
<sequence length="162" mass="18180">MQVYIMRHGEAEGFIGHNFHSDSDRPLTTQGQLEAQLMTNWLTKMNIHFNHIFVSPFVRAQQTCAHVLKNININAITLDFITPEGSAKQLHDFIDGLSPNNVEVPEQALLIVSHMPLVSYLVAELTQGEHAPIFATAGVAQIDYDTQSMRGEFVRMISPHDL</sequence>